<comment type="caution">
    <text evidence="1">The sequence shown here is derived from an EMBL/GenBank/DDBJ whole genome shotgun (WGS) entry which is preliminary data.</text>
</comment>
<dbReference type="Proteomes" id="UP001492380">
    <property type="component" value="Unassembled WGS sequence"/>
</dbReference>
<sequence length="193" mass="21007">MPCLRLPRSKPEAHPTSRRRLNLLESADGGRGWEARDWTWPSPCLMPCARRRQALPSLQPAWLHLLSLFGACRRLLVVFQMRETAADAPDRLTSRDVVQNTGCGTRHEGRRLGVVQPMTTGLPACGMLLNTAPCQVGLGASLVGHSWPTASSSVLSDKYLGDSSGFQLALALAPPPLLRAAIVQQHVRATKLC</sequence>
<gene>
    <name evidence="1" type="ORF">HDK90DRAFT_182619</name>
</gene>
<accession>A0ABR1YXA8</accession>
<protein>
    <submittedName>
        <fullName evidence="1">Uncharacterized protein</fullName>
    </submittedName>
</protein>
<keyword evidence="2" id="KW-1185">Reference proteome</keyword>
<dbReference type="EMBL" id="JBBWRZ010000003">
    <property type="protein sequence ID" value="KAK8240392.1"/>
    <property type="molecule type" value="Genomic_DNA"/>
</dbReference>
<reference evidence="1 2" key="1">
    <citation type="submission" date="2024-04" db="EMBL/GenBank/DDBJ databases">
        <title>Phyllosticta paracitricarpa is synonymous to the EU quarantine fungus P. citricarpa based on phylogenomic analyses.</title>
        <authorList>
            <consortium name="Lawrence Berkeley National Laboratory"/>
            <person name="Van Ingen-Buijs V.A."/>
            <person name="Van Westerhoven A.C."/>
            <person name="Haridas S."/>
            <person name="Skiadas P."/>
            <person name="Martin F."/>
            <person name="Groenewald J.Z."/>
            <person name="Crous P.W."/>
            <person name="Seidl M.F."/>
        </authorList>
    </citation>
    <scope>NUCLEOTIDE SEQUENCE [LARGE SCALE GENOMIC DNA]</scope>
    <source>
        <strain evidence="1 2">CBS 123374</strain>
    </source>
</reference>
<evidence type="ECO:0000313" key="2">
    <source>
        <dbReference type="Proteomes" id="UP001492380"/>
    </source>
</evidence>
<organism evidence="1 2">
    <name type="scientific">Phyllosticta capitalensis</name>
    <dbReference type="NCBI Taxonomy" id="121624"/>
    <lineage>
        <taxon>Eukaryota</taxon>
        <taxon>Fungi</taxon>
        <taxon>Dikarya</taxon>
        <taxon>Ascomycota</taxon>
        <taxon>Pezizomycotina</taxon>
        <taxon>Dothideomycetes</taxon>
        <taxon>Dothideomycetes incertae sedis</taxon>
        <taxon>Botryosphaeriales</taxon>
        <taxon>Phyllostictaceae</taxon>
        <taxon>Phyllosticta</taxon>
    </lineage>
</organism>
<evidence type="ECO:0000313" key="1">
    <source>
        <dbReference type="EMBL" id="KAK8240392.1"/>
    </source>
</evidence>
<proteinExistence type="predicted"/>
<name>A0ABR1YXA8_9PEZI</name>